<name>A0ABN8LED5_9CNID</name>
<dbReference type="Proteomes" id="UP001159427">
    <property type="component" value="Unassembled WGS sequence"/>
</dbReference>
<evidence type="ECO:0000259" key="6">
    <source>
        <dbReference type="Pfam" id="PF13886"/>
    </source>
</evidence>
<evidence type="ECO:0000256" key="1">
    <source>
        <dbReference type="ARBA" id="ARBA00004141"/>
    </source>
</evidence>
<feature type="transmembrane region" description="Helical" evidence="5">
    <location>
        <begin position="507"/>
        <end position="528"/>
    </location>
</feature>
<evidence type="ECO:0000256" key="3">
    <source>
        <dbReference type="ARBA" id="ARBA00022989"/>
    </source>
</evidence>
<accession>A0ABN8LED5</accession>
<sequence length="581" mass="65104">WLYIISLTINNSMQRKFVSDNMGPVDFVTGLVYSVLQPIISAENFELQPNRGERRELQPFEHLDLMFCKAEAAWRFVIYQVHAQQNNVTLSLKPGTPYGFTVTGSNVAALFPFKIRNPWNRTYHLYLKSENNHSTYKTDIMAVPYEDKVPFPGGCCLTCAMEFDPNIVVSHDSVETNITFSFANVYYGRSGKKGSSLAPPCDGNKVKGKPPEHFRLEYYVYLMFLPEGDVSEKSFFQGVEEMAYPARIKNHGQKVSTLKAPKVPVLKFLTYPVGQGVVFNVIVYDPDTKKEAAYSPVASYACIGCHQHIVAVDAVFAVIGSILGLIFCFFGLYLFKFTLFVGGLVNFAFLFFIIISATSTISHLGCMLMSAGLGLLFGLLIFALWWFTGWTRLCLVFDALFLGFLVGATLMFTPFGDLDIFETSEFDYGAVLCALTIIVPVVLVLWPRVLCIAYTTIVSSYAFVVGIDFFLHTSLSYIVVDVILHATKPQFRKDHIVVTRPFQQNDYILSATWLLLAVLGVFVQAILAKIYKMQLPKSGFIQQSKVRRQLKKQTKSNSTETTPILINSGKLEGYGTNNGIC</sequence>
<comment type="subcellular location">
    <subcellularLocation>
        <location evidence="1">Membrane</location>
        <topology evidence="1">Multi-pass membrane protein</topology>
    </subcellularLocation>
</comment>
<keyword evidence="8" id="KW-1185">Reference proteome</keyword>
<dbReference type="PANTHER" id="PTHR15937">
    <property type="entry name" value="TRANSMEMBRANE 7 SUPERFAMILY MEMBER 3"/>
    <property type="match status" value="1"/>
</dbReference>
<feature type="transmembrane region" description="Helical" evidence="5">
    <location>
        <begin position="361"/>
        <end position="387"/>
    </location>
</feature>
<evidence type="ECO:0000313" key="8">
    <source>
        <dbReference type="Proteomes" id="UP001159427"/>
    </source>
</evidence>
<evidence type="ECO:0000256" key="5">
    <source>
        <dbReference type="SAM" id="Phobius"/>
    </source>
</evidence>
<dbReference type="Pfam" id="PF13886">
    <property type="entry name" value="TM7S3_TM198"/>
    <property type="match status" value="1"/>
</dbReference>
<feature type="transmembrane region" description="Helical" evidence="5">
    <location>
        <begin position="394"/>
        <end position="416"/>
    </location>
</feature>
<gene>
    <name evidence="7" type="ORF">PEVE_00039586</name>
</gene>
<protein>
    <recommendedName>
        <fullName evidence="6">TM7S3/TM198-like domain-containing protein</fullName>
    </recommendedName>
</protein>
<proteinExistence type="predicted"/>
<keyword evidence="3 5" id="KW-1133">Transmembrane helix</keyword>
<dbReference type="EMBL" id="CALNXI010000007">
    <property type="protein sequence ID" value="CAH3014257.1"/>
    <property type="molecule type" value="Genomic_DNA"/>
</dbReference>
<organism evidence="7 8">
    <name type="scientific">Porites evermanni</name>
    <dbReference type="NCBI Taxonomy" id="104178"/>
    <lineage>
        <taxon>Eukaryota</taxon>
        <taxon>Metazoa</taxon>
        <taxon>Cnidaria</taxon>
        <taxon>Anthozoa</taxon>
        <taxon>Hexacorallia</taxon>
        <taxon>Scleractinia</taxon>
        <taxon>Fungiina</taxon>
        <taxon>Poritidae</taxon>
        <taxon>Porites</taxon>
    </lineage>
</organism>
<keyword evidence="4 5" id="KW-0472">Membrane</keyword>
<dbReference type="InterPro" id="IPR042502">
    <property type="entry name" value="TM7SF3"/>
</dbReference>
<reference evidence="7 8" key="1">
    <citation type="submission" date="2022-05" db="EMBL/GenBank/DDBJ databases">
        <authorList>
            <consortium name="Genoscope - CEA"/>
            <person name="William W."/>
        </authorList>
    </citation>
    <scope>NUCLEOTIDE SEQUENCE [LARGE SCALE GENOMIC DNA]</scope>
</reference>
<feature type="non-terminal residue" evidence="7">
    <location>
        <position position="1"/>
    </location>
</feature>
<evidence type="ECO:0000256" key="4">
    <source>
        <dbReference type="ARBA" id="ARBA00023136"/>
    </source>
</evidence>
<evidence type="ECO:0000256" key="2">
    <source>
        <dbReference type="ARBA" id="ARBA00022692"/>
    </source>
</evidence>
<feature type="transmembrane region" description="Helical" evidence="5">
    <location>
        <begin position="337"/>
        <end position="355"/>
    </location>
</feature>
<dbReference type="InterPro" id="IPR025256">
    <property type="entry name" value="TM7S3/TM198-like_dom"/>
</dbReference>
<feature type="transmembrane region" description="Helical" evidence="5">
    <location>
        <begin position="428"/>
        <end position="449"/>
    </location>
</feature>
<feature type="transmembrane region" description="Helical" evidence="5">
    <location>
        <begin position="309"/>
        <end position="330"/>
    </location>
</feature>
<comment type="caution">
    <text evidence="7">The sequence shown here is derived from an EMBL/GenBank/DDBJ whole genome shotgun (WGS) entry which is preliminary data.</text>
</comment>
<evidence type="ECO:0000313" key="7">
    <source>
        <dbReference type="EMBL" id="CAH3014257.1"/>
    </source>
</evidence>
<keyword evidence="2 5" id="KW-0812">Transmembrane</keyword>
<feature type="transmembrane region" description="Helical" evidence="5">
    <location>
        <begin position="461"/>
        <end position="487"/>
    </location>
</feature>
<feature type="domain" description="TM7S3/TM198-like" evidence="6">
    <location>
        <begin position="318"/>
        <end position="524"/>
    </location>
</feature>
<dbReference type="PANTHER" id="PTHR15937:SF3">
    <property type="entry name" value="TRANSMEMBRANE 7 SUPERFAMILY MEMBER 3"/>
    <property type="match status" value="1"/>
</dbReference>
<dbReference type="Pfam" id="PF25992">
    <property type="entry name" value="Ig_TM7SF3_N"/>
    <property type="match status" value="1"/>
</dbReference>